<keyword evidence="3" id="KW-1185">Reference proteome</keyword>
<dbReference type="CDD" id="cd06222">
    <property type="entry name" value="RNase_H_like"/>
    <property type="match status" value="1"/>
</dbReference>
<accession>A0AAW2CTB9</accession>
<dbReference type="InterPro" id="IPR002156">
    <property type="entry name" value="RNaseH_domain"/>
</dbReference>
<dbReference type="InterPro" id="IPR036397">
    <property type="entry name" value="RNaseH_sf"/>
</dbReference>
<organism evidence="2 3">
    <name type="scientific">Lithocarpus litseifolius</name>
    <dbReference type="NCBI Taxonomy" id="425828"/>
    <lineage>
        <taxon>Eukaryota</taxon>
        <taxon>Viridiplantae</taxon>
        <taxon>Streptophyta</taxon>
        <taxon>Embryophyta</taxon>
        <taxon>Tracheophyta</taxon>
        <taxon>Spermatophyta</taxon>
        <taxon>Magnoliopsida</taxon>
        <taxon>eudicotyledons</taxon>
        <taxon>Gunneridae</taxon>
        <taxon>Pentapetalae</taxon>
        <taxon>rosids</taxon>
        <taxon>fabids</taxon>
        <taxon>Fagales</taxon>
        <taxon>Fagaceae</taxon>
        <taxon>Lithocarpus</taxon>
    </lineage>
</organism>
<name>A0AAW2CTB9_9ROSI</name>
<reference evidence="2 3" key="1">
    <citation type="submission" date="2024-01" db="EMBL/GenBank/DDBJ databases">
        <title>A telomere-to-telomere, gap-free genome of sweet tea (Lithocarpus litseifolius).</title>
        <authorList>
            <person name="Zhou J."/>
        </authorList>
    </citation>
    <scope>NUCLEOTIDE SEQUENCE [LARGE SCALE GENOMIC DNA]</scope>
    <source>
        <strain evidence="2">Zhou-2022a</strain>
        <tissue evidence="2">Leaf</tissue>
    </source>
</reference>
<dbReference type="InterPro" id="IPR012337">
    <property type="entry name" value="RNaseH-like_sf"/>
</dbReference>
<dbReference type="Pfam" id="PF13456">
    <property type="entry name" value="RVT_3"/>
    <property type="match status" value="1"/>
</dbReference>
<dbReference type="AlphaFoldDB" id="A0AAW2CTB9"/>
<dbReference type="Gene3D" id="3.40.50.450">
    <property type="match status" value="1"/>
</dbReference>
<evidence type="ECO:0000313" key="3">
    <source>
        <dbReference type="Proteomes" id="UP001459277"/>
    </source>
</evidence>
<evidence type="ECO:0000259" key="1">
    <source>
        <dbReference type="Pfam" id="PF13456"/>
    </source>
</evidence>
<dbReference type="SUPFAM" id="SSF102405">
    <property type="entry name" value="MCP/YpsA-like"/>
    <property type="match status" value="1"/>
</dbReference>
<dbReference type="PANTHER" id="PTHR31208">
    <property type="entry name" value="EXPRESSED PROTEIN"/>
    <property type="match status" value="1"/>
</dbReference>
<dbReference type="PANTHER" id="PTHR31208:SF11">
    <property type="entry name" value="CYTOKININ RIBOSIDE 5'-MONOPHOSPHATE PHOSPHORIBOHYDROLASE"/>
    <property type="match status" value="1"/>
</dbReference>
<dbReference type="InterPro" id="IPR044730">
    <property type="entry name" value="RNase_H-like_dom_plant"/>
</dbReference>
<dbReference type="SUPFAM" id="SSF53098">
    <property type="entry name" value="Ribonuclease H-like"/>
    <property type="match status" value="1"/>
</dbReference>
<gene>
    <name evidence="2" type="ORF">SO802_014449</name>
</gene>
<dbReference type="GO" id="GO:0004523">
    <property type="term" value="F:RNA-DNA hybrid ribonuclease activity"/>
    <property type="evidence" value="ECO:0007669"/>
    <property type="project" value="InterPro"/>
</dbReference>
<feature type="domain" description="RNase H type-1" evidence="1">
    <location>
        <begin position="257"/>
        <end position="353"/>
    </location>
</feature>
<dbReference type="Pfam" id="PF03641">
    <property type="entry name" value="Lysine_decarbox"/>
    <property type="match status" value="1"/>
</dbReference>
<dbReference type="Proteomes" id="UP001459277">
    <property type="component" value="Unassembled WGS sequence"/>
</dbReference>
<evidence type="ECO:0000313" key="2">
    <source>
        <dbReference type="EMBL" id="KAL0000668.1"/>
    </source>
</evidence>
<protein>
    <recommendedName>
        <fullName evidence="1">RNase H type-1 domain-containing protein</fullName>
    </recommendedName>
</protein>
<dbReference type="Gene3D" id="3.30.420.10">
    <property type="entry name" value="Ribonuclease H-like superfamily/Ribonuclease H"/>
    <property type="match status" value="1"/>
</dbReference>
<sequence length="379" mass="42060">MGQIANLLDCTSWSEVGLGLMDAATKGALQAGKPMGGFKIGKEAGEWTASNFHPYLPPETYLTRRFFSARKHGLVDAIARSSSSNRTAVVALPGGIGTLDEVFEILALIQLERTGTKLHVPFLLMNYYSFYSKLLDFLDDCEGWGTVSKGEVASLWTVCNNNLEALTYLAEFYSLPLSDKDEHGTELQTCGKEPESNLHAFVKCEVAKKVWRCWVDSPVNLLHVNIDIIDIAMKIFESGTSRDLEVFFGVAWEICYVHVACCKYLQGQYSVEEVEALAMECGLILAKEQNLSQIILESDALTAVTRVTAAETNGCLGHDYQGICSLLSSFSSWKIKHVKRDYNRAAHELAQYARQKEESHVWKGVCPPMVVHVIQEDGV</sequence>
<dbReference type="GO" id="GO:0003676">
    <property type="term" value="F:nucleic acid binding"/>
    <property type="evidence" value="ECO:0007669"/>
    <property type="project" value="InterPro"/>
</dbReference>
<proteinExistence type="predicted"/>
<comment type="caution">
    <text evidence="2">The sequence shown here is derived from an EMBL/GenBank/DDBJ whole genome shotgun (WGS) entry which is preliminary data.</text>
</comment>
<dbReference type="EMBL" id="JAZDWU010000005">
    <property type="protein sequence ID" value="KAL0000668.1"/>
    <property type="molecule type" value="Genomic_DNA"/>
</dbReference>
<dbReference type="InterPro" id="IPR031100">
    <property type="entry name" value="LOG_fam"/>
</dbReference>